<organism evidence="1">
    <name type="scientific">viral metagenome</name>
    <dbReference type="NCBI Taxonomy" id="1070528"/>
    <lineage>
        <taxon>unclassified sequences</taxon>
        <taxon>metagenomes</taxon>
        <taxon>organismal metagenomes</taxon>
    </lineage>
</organism>
<sequence length="114" mass="13012">MTTINNNNVTTRDIYTSHKLYLEKRTGSRYYNLGYMMYKEIINGTAAATLSNLQDAITNFEVALLFDKNDINAILLKNELCDKYGPNSVSPIFTTSNISTYKNNAKKTYRNCKC</sequence>
<reference evidence="1" key="1">
    <citation type="journal article" date="2020" name="Nature">
        <title>Giant virus diversity and host interactions through global metagenomics.</title>
        <authorList>
            <person name="Schulz F."/>
            <person name="Roux S."/>
            <person name="Paez-Espino D."/>
            <person name="Jungbluth S."/>
            <person name="Walsh D.A."/>
            <person name="Denef V.J."/>
            <person name="McMahon K.D."/>
            <person name="Konstantinidis K.T."/>
            <person name="Eloe-Fadrosh E.A."/>
            <person name="Kyrpides N.C."/>
            <person name="Woyke T."/>
        </authorList>
    </citation>
    <scope>NUCLEOTIDE SEQUENCE</scope>
    <source>
        <strain evidence="1">GVMAG-M-3300025880-75</strain>
    </source>
</reference>
<evidence type="ECO:0000313" key="1">
    <source>
        <dbReference type="EMBL" id="QHU02193.1"/>
    </source>
</evidence>
<accession>A0A6C0JA85</accession>
<protein>
    <submittedName>
        <fullName evidence="1">Uncharacterized protein</fullName>
    </submittedName>
</protein>
<name>A0A6C0JA85_9ZZZZ</name>
<dbReference type="EMBL" id="MN740355">
    <property type="protein sequence ID" value="QHU02193.1"/>
    <property type="molecule type" value="Genomic_DNA"/>
</dbReference>
<dbReference type="AlphaFoldDB" id="A0A6C0JA85"/>
<proteinExistence type="predicted"/>